<protein>
    <submittedName>
        <fullName evidence="3">Class D sortase</fullName>
    </submittedName>
</protein>
<name>A0ABT8TG92_9GAMM</name>
<keyword evidence="1" id="KW-0378">Hydrolase</keyword>
<dbReference type="InterPro" id="IPR023365">
    <property type="entry name" value="Sortase_dom-sf"/>
</dbReference>
<evidence type="ECO:0000256" key="2">
    <source>
        <dbReference type="SAM" id="Phobius"/>
    </source>
</evidence>
<dbReference type="CDD" id="cd05828">
    <property type="entry name" value="Sortase_D_1"/>
    <property type="match status" value="1"/>
</dbReference>
<dbReference type="RefSeq" id="WP_302711842.1">
    <property type="nucleotide sequence ID" value="NZ_JAULRT010000035.1"/>
</dbReference>
<evidence type="ECO:0000256" key="1">
    <source>
        <dbReference type="ARBA" id="ARBA00022801"/>
    </source>
</evidence>
<keyword evidence="2" id="KW-1133">Transmembrane helix</keyword>
<dbReference type="Pfam" id="PF04203">
    <property type="entry name" value="Sortase"/>
    <property type="match status" value="1"/>
</dbReference>
<accession>A0ABT8TG92</accession>
<evidence type="ECO:0000313" key="4">
    <source>
        <dbReference type="Proteomes" id="UP001168380"/>
    </source>
</evidence>
<keyword evidence="2" id="KW-0812">Transmembrane</keyword>
<keyword evidence="2" id="KW-0472">Membrane</keyword>
<comment type="caution">
    <text evidence="3">The sequence shown here is derived from an EMBL/GenBank/DDBJ whole genome shotgun (WGS) entry which is preliminary data.</text>
</comment>
<dbReference type="Gene3D" id="2.40.260.10">
    <property type="entry name" value="Sortase"/>
    <property type="match status" value="1"/>
</dbReference>
<feature type="transmembrane region" description="Helical" evidence="2">
    <location>
        <begin position="21"/>
        <end position="40"/>
    </location>
</feature>
<organism evidence="3 4">
    <name type="scientific">Gilvimarinus algae</name>
    <dbReference type="NCBI Taxonomy" id="3058037"/>
    <lineage>
        <taxon>Bacteria</taxon>
        <taxon>Pseudomonadati</taxon>
        <taxon>Pseudomonadota</taxon>
        <taxon>Gammaproteobacteria</taxon>
        <taxon>Cellvibrionales</taxon>
        <taxon>Cellvibrionaceae</taxon>
        <taxon>Gilvimarinus</taxon>
    </lineage>
</organism>
<proteinExistence type="predicted"/>
<dbReference type="EMBL" id="JAULRT010000035">
    <property type="protein sequence ID" value="MDO3381701.1"/>
    <property type="molecule type" value="Genomic_DNA"/>
</dbReference>
<keyword evidence="4" id="KW-1185">Reference proteome</keyword>
<dbReference type="InterPro" id="IPR005754">
    <property type="entry name" value="Sortase"/>
</dbReference>
<evidence type="ECO:0000313" key="3">
    <source>
        <dbReference type="EMBL" id="MDO3381701.1"/>
    </source>
</evidence>
<dbReference type="Proteomes" id="UP001168380">
    <property type="component" value="Unassembled WGS sequence"/>
</dbReference>
<dbReference type="InterPro" id="IPR041999">
    <property type="entry name" value="Sortase_D_1"/>
</dbReference>
<sequence length="228" mass="24508">MGAVRRSNFCLLFFLSRSAQVFLWSIGIFLLSLSAHQSLLQGPVANKSVQQFLHQASAESAVAPPSLAVPASIDTRLWSATRIQGFTKAGESAADELIGVMSIPGLGLDAPIYSGATDDNLDRGLAWLSKTAALDSVGNTAIAGHRDSFFRVLKDIKTGDGIAITTLSGVRRYRVTNIQIVLPSQVEVLAPTDHSQLTLITCYPFYFVGSAPERYIVTATEDTLAQLH</sequence>
<gene>
    <name evidence="3" type="ORF">QWI16_05900</name>
</gene>
<dbReference type="NCBIfam" id="TIGR01076">
    <property type="entry name" value="sortase_fam"/>
    <property type="match status" value="1"/>
</dbReference>
<reference evidence="3" key="1">
    <citation type="submission" date="2023-07" db="EMBL/GenBank/DDBJ databases">
        <title>Gilvimarinus algae sp. nov., isolated from the surface of Kelp.</title>
        <authorList>
            <person name="Sun Y.Y."/>
            <person name="Gong Y."/>
            <person name="Du Z.J."/>
        </authorList>
    </citation>
    <scope>NUCLEOTIDE SEQUENCE</scope>
    <source>
        <strain evidence="3">SDUM040014</strain>
    </source>
</reference>
<dbReference type="SUPFAM" id="SSF63817">
    <property type="entry name" value="Sortase"/>
    <property type="match status" value="1"/>
</dbReference>